<dbReference type="EMBL" id="MWDB01000011">
    <property type="protein sequence ID" value="OQB41739.1"/>
    <property type="molecule type" value="Genomic_DNA"/>
</dbReference>
<comment type="caution">
    <text evidence="1">The sequence shown here is derived from an EMBL/GenBank/DDBJ whole genome shotgun (WGS) entry which is preliminary data.</text>
</comment>
<accession>A0A1V5ZND2</accession>
<dbReference type="Proteomes" id="UP000485621">
    <property type="component" value="Unassembled WGS sequence"/>
</dbReference>
<organism evidence="1">
    <name type="scientific">candidate division CPR1 bacterium ADurb.Bin160</name>
    <dbReference type="NCBI Taxonomy" id="1852826"/>
    <lineage>
        <taxon>Bacteria</taxon>
        <taxon>candidate division CPR1</taxon>
    </lineage>
</organism>
<dbReference type="AlphaFoldDB" id="A0A1V5ZND2"/>
<proteinExistence type="predicted"/>
<evidence type="ECO:0000313" key="1">
    <source>
        <dbReference type="EMBL" id="OQB41739.1"/>
    </source>
</evidence>
<reference evidence="1" key="1">
    <citation type="submission" date="2017-02" db="EMBL/GenBank/DDBJ databases">
        <title>Delving into the versatile metabolic prowess of the omnipresent phylum Bacteroidetes.</title>
        <authorList>
            <person name="Nobu M.K."/>
            <person name="Mei R."/>
            <person name="Narihiro T."/>
            <person name="Kuroda K."/>
            <person name="Liu W.-T."/>
        </authorList>
    </citation>
    <scope>NUCLEOTIDE SEQUENCE</scope>
    <source>
        <strain evidence="1">ADurb.Bin160</strain>
    </source>
</reference>
<name>A0A1V5ZND2_9BACT</name>
<sequence length="32" mass="3746">MEYLLHNDDLIQEVELGIQVKIKNDVLGVIYM</sequence>
<protein>
    <submittedName>
        <fullName evidence="1">Uncharacterized protein</fullName>
    </submittedName>
</protein>
<gene>
    <name evidence="1" type="ORF">BWY04_00627</name>
</gene>